<dbReference type="GO" id="GO:0000981">
    <property type="term" value="F:DNA-binding transcription factor activity, RNA polymerase II-specific"/>
    <property type="evidence" value="ECO:0007669"/>
    <property type="project" value="InterPro"/>
</dbReference>
<dbReference type="GO" id="GO:0005634">
    <property type="term" value="C:nucleus"/>
    <property type="evidence" value="ECO:0007669"/>
    <property type="project" value="UniProtKB-SubCell"/>
</dbReference>
<dbReference type="InterPro" id="IPR001138">
    <property type="entry name" value="Zn2Cys6_DnaBD"/>
</dbReference>
<dbReference type="PANTHER" id="PTHR47338:SF7">
    <property type="entry name" value="ZN(II)2CYS6 TRANSCRIPTION FACTOR (EUROFUNG)"/>
    <property type="match status" value="1"/>
</dbReference>
<dbReference type="EMBL" id="MU001631">
    <property type="protein sequence ID" value="KAF2487143.1"/>
    <property type="molecule type" value="Genomic_DNA"/>
</dbReference>
<sequence length="790" mass="87667">MSSEAKPTKSSRSKSGCVTCRARKIRCDERPGVCLNCDRLGLPCTGAAGSPAAQGSPPERDASRSPASAAATSRKRKRTFRSCVNCRSTKTRCSGDQPACARCKEKGLQCVYEDNSEPAWRQQLRFSLGQPSPGSNNEGNGPNESARGSARPEAQEQRETPPGSWLESWHLPPNYRVRMLVERYFTNIHPLRCFGFLHKPSFIQRLDTVDTRGCEDDALLLIVCSLGALFYAIEHQPTDPPKKILAAGSQWAKRSQQLILAQLNSISVENLMAAILLHEYELRMANFGNAFMLSGLTARMAQALQINLEHSTDILCQDAQSGPGASTKESRRRLMWCCYVSDSLIGNGIDQLTLIKEADIKIQLPCTERNFVLQAPCITEVLEPGQFLKFITPESLPSYPRDNMGIRAYYLRYIAIRRRVLKYIKHLDVAQMPWLAHSEFAQLDAESRAWYESLPESLQFTPSSVYIRRETTQLGALCALHWMYHLNMCDLYRIGAPTLYKLRNAFVYPPEQADFQHHLQDELFGHARKVGIIAAEAFRNGPHALADSWAPTVVYECCRVMLFYLTQLIDPAAENSQVLLAETIPLIRTNVKALKMMKSMYAVADLLTTASEKLLGKVGFGTDASQSGQSNGADEPYELGESDDEEHSVEGTPVQSAPDYVLAPLSIYRMARKGIPEKHAPERQRNPIPGTAPGRLNLQRRSTLQHVPTYDGDQVQSGSAGGGSYGGQQQPGFDDLLSLFTSDPAGGTWQPLETAIASQQSNGVPPWEPTYSEQPLDAWVPMFSSTQHFG</sequence>
<gene>
    <name evidence="8" type="ORF">BDY17DRAFT_319705</name>
</gene>
<dbReference type="SMART" id="SM00906">
    <property type="entry name" value="Fungal_trans"/>
    <property type="match status" value="1"/>
</dbReference>
<feature type="domain" description="Zn(2)-C6 fungal-type" evidence="7">
    <location>
        <begin position="16"/>
        <end position="45"/>
    </location>
</feature>
<feature type="region of interest" description="Disordered" evidence="6">
    <location>
        <begin position="48"/>
        <end position="74"/>
    </location>
</feature>
<comment type="subcellular location">
    <subcellularLocation>
        <location evidence="1">Nucleus</location>
    </subcellularLocation>
</comment>
<keyword evidence="5" id="KW-0539">Nucleus</keyword>
<dbReference type="InterPro" id="IPR007219">
    <property type="entry name" value="XnlR_reg_dom"/>
</dbReference>
<dbReference type="GO" id="GO:0003677">
    <property type="term" value="F:DNA binding"/>
    <property type="evidence" value="ECO:0007669"/>
    <property type="project" value="InterPro"/>
</dbReference>
<dbReference type="Pfam" id="PF04082">
    <property type="entry name" value="Fungal_trans"/>
    <property type="match status" value="1"/>
</dbReference>
<organism evidence="8 9">
    <name type="scientific">Neohortaea acidophila</name>
    <dbReference type="NCBI Taxonomy" id="245834"/>
    <lineage>
        <taxon>Eukaryota</taxon>
        <taxon>Fungi</taxon>
        <taxon>Dikarya</taxon>
        <taxon>Ascomycota</taxon>
        <taxon>Pezizomycotina</taxon>
        <taxon>Dothideomycetes</taxon>
        <taxon>Dothideomycetidae</taxon>
        <taxon>Mycosphaerellales</taxon>
        <taxon>Teratosphaeriaceae</taxon>
        <taxon>Neohortaea</taxon>
    </lineage>
</organism>
<feature type="compositionally biased region" description="Low complexity" evidence="6">
    <location>
        <begin position="48"/>
        <end position="57"/>
    </location>
</feature>
<evidence type="ECO:0000256" key="5">
    <source>
        <dbReference type="ARBA" id="ARBA00023242"/>
    </source>
</evidence>
<reference evidence="8" key="1">
    <citation type="journal article" date="2020" name="Stud. Mycol.">
        <title>101 Dothideomycetes genomes: a test case for predicting lifestyles and emergence of pathogens.</title>
        <authorList>
            <person name="Haridas S."/>
            <person name="Albert R."/>
            <person name="Binder M."/>
            <person name="Bloem J."/>
            <person name="Labutti K."/>
            <person name="Salamov A."/>
            <person name="Andreopoulos B."/>
            <person name="Baker S."/>
            <person name="Barry K."/>
            <person name="Bills G."/>
            <person name="Bluhm B."/>
            <person name="Cannon C."/>
            <person name="Castanera R."/>
            <person name="Culley D."/>
            <person name="Daum C."/>
            <person name="Ezra D."/>
            <person name="Gonzalez J."/>
            <person name="Henrissat B."/>
            <person name="Kuo A."/>
            <person name="Liang C."/>
            <person name="Lipzen A."/>
            <person name="Lutzoni F."/>
            <person name="Magnuson J."/>
            <person name="Mondo S."/>
            <person name="Nolan M."/>
            <person name="Ohm R."/>
            <person name="Pangilinan J."/>
            <person name="Park H.-J."/>
            <person name="Ramirez L."/>
            <person name="Alfaro M."/>
            <person name="Sun H."/>
            <person name="Tritt A."/>
            <person name="Yoshinaga Y."/>
            <person name="Zwiers L.-H."/>
            <person name="Turgeon B."/>
            <person name="Goodwin S."/>
            <person name="Spatafora J."/>
            <person name="Crous P."/>
            <person name="Grigoriev I."/>
        </authorList>
    </citation>
    <scope>NUCLEOTIDE SEQUENCE</scope>
    <source>
        <strain evidence="8">CBS 113389</strain>
    </source>
</reference>
<dbReference type="SMART" id="SM00066">
    <property type="entry name" value="GAL4"/>
    <property type="match status" value="2"/>
</dbReference>
<feature type="region of interest" description="Disordered" evidence="6">
    <location>
        <begin position="127"/>
        <end position="165"/>
    </location>
</feature>
<dbReference type="Proteomes" id="UP000799767">
    <property type="component" value="Unassembled WGS sequence"/>
</dbReference>
<dbReference type="CDD" id="cd12148">
    <property type="entry name" value="fungal_TF_MHR"/>
    <property type="match status" value="1"/>
</dbReference>
<evidence type="ECO:0000256" key="2">
    <source>
        <dbReference type="ARBA" id="ARBA00022723"/>
    </source>
</evidence>
<dbReference type="RefSeq" id="XP_033593712.1">
    <property type="nucleotide sequence ID" value="XM_033736317.1"/>
</dbReference>
<keyword evidence="4" id="KW-0804">Transcription</keyword>
<keyword evidence="3" id="KW-0805">Transcription regulation</keyword>
<dbReference type="PROSITE" id="PS00463">
    <property type="entry name" value="ZN2_CY6_FUNGAL_1"/>
    <property type="match status" value="2"/>
</dbReference>
<keyword evidence="2" id="KW-0479">Metal-binding</keyword>
<dbReference type="InterPro" id="IPR036864">
    <property type="entry name" value="Zn2-C6_fun-type_DNA-bd_sf"/>
</dbReference>
<dbReference type="Pfam" id="PF00172">
    <property type="entry name" value="Zn_clus"/>
    <property type="match status" value="2"/>
</dbReference>
<evidence type="ECO:0000313" key="8">
    <source>
        <dbReference type="EMBL" id="KAF2487143.1"/>
    </source>
</evidence>
<dbReference type="AlphaFoldDB" id="A0A6A6Q680"/>
<dbReference type="PRINTS" id="PR00755">
    <property type="entry name" value="AFLATOXINBRP"/>
</dbReference>
<evidence type="ECO:0000256" key="1">
    <source>
        <dbReference type="ARBA" id="ARBA00004123"/>
    </source>
</evidence>
<accession>A0A6A6Q680</accession>
<feature type="domain" description="Zn(2)-C6 fungal-type" evidence="7">
    <location>
        <begin position="82"/>
        <end position="112"/>
    </location>
</feature>
<feature type="region of interest" description="Disordered" evidence="6">
    <location>
        <begin position="676"/>
        <end position="726"/>
    </location>
</feature>
<proteinExistence type="predicted"/>
<dbReference type="GO" id="GO:0008270">
    <property type="term" value="F:zinc ion binding"/>
    <property type="evidence" value="ECO:0007669"/>
    <property type="project" value="InterPro"/>
</dbReference>
<evidence type="ECO:0000256" key="4">
    <source>
        <dbReference type="ARBA" id="ARBA00023163"/>
    </source>
</evidence>
<feature type="compositionally biased region" description="Polar residues" evidence="6">
    <location>
        <begin position="623"/>
        <end position="632"/>
    </location>
</feature>
<dbReference type="GeneID" id="54477319"/>
<feature type="compositionally biased region" description="Basic and acidic residues" evidence="6">
    <location>
        <begin position="676"/>
        <end position="685"/>
    </location>
</feature>
<dbReference type="SUPFAM" id="SSF57701">
    <property type="entry name" value="Zn2/Cys6 DNA-binding domain"/>
    <property type="match status" value="2"/>
</dbReference>
<dbReference type="PANTHER" id="PTHR47338">
    <property type="entry name" value="ZN(II)2CYS6 TRANSCRIPTION FACTOR (EUROFUNG)-RELATED"/>
    <property type="match status" value="1"/>
</dbReference>
<evidence type="ECO:0000256" key="6">
    <source>
        <dbReference type="SAM" id="MobiDB-lite"/>
    </source>
</evidence>
<name>A0A6A6Q680_9PEZI</name>
<dbReference type="Gene3D" id="4.10.240.10">
    <property type="entry name" value="Zn(2)-C6 fungal-type DNA-binding domain"/>
    <property type="match status" value="2"/>
</dbReference>
<protein>
    <submittedName>
        <fullName evidence="8">Fungal-specific transcription factor domain-containing protein</fullName>
    </submittedName>
</protein>
<dbReference type="PROSITE" id="PS50048">
    <property type="entry name" value="ZN2_CY6_FUNGAL_2"/>
    <property type="match status" value="2"/>
</dbReference>
<dbReference type="InterPro" id="IPR050815">
    <property type="entry name" value="TF_fung"/>
</dbReference>
<feature type="region of interest" description="Disordered" evidence="6">
    <location>
        <begin position="621"/>
        <end position="655"/>
    </location>
</feature>
<evidence type="ECO:0000313" key="9">
    <source>
        <dbReference type="Proteomes" id="UP000799767"/>
    </source>
</evidence>
<dbReference type="OrthoDB" id="103349at2759"/>
<dbReference type="GO" id="GO:0006351">
    <property type="term" value="P:DNA-templated transcription"/>
    <property type="evidence" value="ECO:0007669"/>
    <property type="project" value="InterPro"/>
</dbReference>
<dbReference type="CDD" id="cd00067">
    <property type="entry name" value="GAL4"/>
    <property type="match status" value="2"/>
</dbReference>
<feature type="compositionally biased region" description="Low complexity" evidence="6">
    <location>
        <begin position="131"/>
        <end position="145"/>
    </location>
</feature>
<feature type="compositionally biased region" description="Acidic residues" evidence="6">
    <location>
        <begin position="635"/>
        <end position="647"/>
    </location>
</feature>
<evidence type="ECO:0000259" key="7">
    <source>
        <dbReference type="PROSITE" id="PS50048"/>
    </source>
</evidence>
<evidence type="ECO:0000256" key="3">
    <source>
        <dbReference type="ARBA" id="ARBA00023015"/>
    </source>
</evidence>
<keyword evidence="9" id="KW-1185">Reference proteome</keyword>